<dbReference type="STRING" id="348802.A0A0D2C174"/>
<evidence type="ECO:0000256" key="2">
    <source>
        <dbReference type="ARBA" id="ARBA00001946"/>
    </source>
</evidence>
<feature type="region of interest" description="Disordered" evidence="10">
    <location>
        <begin position="1115"/>
        <end position="1141"/>
    </location>
</feature>
<feature type="compositionally biased region" description="Polar residues" evidence="10">
    <location>
        <begin position="356"/>
        <end position="376"/>
    </location>
</feature>
<evidence type="ECO:0000313" key="14">
    <source>
        <dbReference type="Proteomes" id="UP000054342"/>
    </source>
</evidence>
<accession>A0A0D2C174</accession>
<feature type="region of interest" description="Disordered" evidence="10">
    <location>
        <begin position="267"/>
        <end position="293"/>
    </location>
</feature>
<evidence type="ECO:0000256" key="4">
    <source>
        <dbReference type="ARBA" id="ARBA00008593"/>
    </source>
</evidence>
<keyword evidence="14" id="KW-1185">Reference proteome</keyword>
<name>A0A0D2C174_9EURO</name>
<dbReference type="OrthoDB" id="407432at2759"/>
<dbReference type="GeneID" id="25324911"/>
<feature type="region of interest" description="Disordered" evidence="10">
    <location>
        <begin position="1"/>
        <end position="106"/>
    </location>
</feature>
<dbReference type="GO" id="GO:0031123">
    <property type="term" value="P:RNA 3'-end processing"/>
    <property type="evidence" value="ECO:0007669"/>
    <property type="project" value="TreeGrafter"/>
</dbReference>
<feature type="compositionally biased region" description="Basic and acidic residues" evidence="10">
    <location>
        <begin position="829"/>
        <end position="842"/>
    </location>
</feature>
<evidence type="ECO:0000259" key="12">
    <source>
        <dbReference type="Pfam" id="PF22600"/>
    </source>
</evidence>
<feature type="region of interest" description="Disordered" evidence="10">
    <location>
        <begin position="1228"/>
        <end position="1279"/>
    </location>
</feature>
<proteinExistence type="inferred from homology"/>
<dbReference type="Gene3D" id="3.30.460.10">
    <property type="entry name" value="Beta Polymerase, domain 2"/>
    <property type="match status" value="1"/>
</dbReference>
<dbReference type="InterPro" id="IPR043519">
    <property type="entry name" value="NT_sf"/>
</dbReference>
<feature type="compositionally biased region" description="Acidic residues" evidence="10">
    <location>
        <begin position="276"/>
        <end position="291"/>
    </location>
</feature>
<feature type="compositionally biased region" description="Polar residues" evidence="10">
    <location>
        <begin position="51"/>
        <end position="69"/>
    </location>
</feature>
<feature type="compositionally biased region" description="Low complexity" evidence="10">
    <location>
        <begin position="88"/>
        <end position="101"/>
    </location>
</feature>
<evidence type="ECO:0000256" key="1">
    <source>
        <dbReference type="ARBA" id="ARBA00001936"/>
    </source>
</evidence>
<keyword evidence="9" id="KW-0460">Magnesium</keyword>
<comment type="cofactor">
    <cofactor evidence="1">
        <name>Mn(2+)</name>
        <dbReference type="ChEBI" id="CHEBI:29035"/>
    </cofactor>
</comment>
<keyword evidence="7" id="KW-0808">Transferase</keyword>
<dbReference type="Pfam" id="PF22600">
    <property type="entry name" value="MTPAP-like_central"/>
    <property type="match status" value="1"/>
</dbReference>
<keyword evidence="6" id="KW-0963">Cytoplasm</keyword>
<evidence type="ECO:0000256" key="6">
    <source>
        <dbReference type="ARBA" id="ARBA00022490"/>
    </source>
</evidence>
<gene>
    <name evidence="13" type="ORF">PV05_03003</name>
</gene>
<dbReference type="EC" id="2.7.7.19" evidence="5"/>
<evidence type="ECO:0000256" key="8">
    <source>
        <dbReference type="ARBA" id="ARBA00022723"/>
    </source>
</evidence>
<feature type="region of interest" description="Disordered" evidence="10">
    <location>
        <begin position="356"/>
        <end position="403"/>
    </location>
</feature>
<feature type="compositionally biased region" description="Acidic residues" evidence="10">
    <location>
        <begin position="1353"/>
        <end position="1367"/>
    </location>
</feature>
<dbReference type="GO" id="GO:0046872">
    <property type="term" value="F:metal ion binding"/>
    <property type="evidence" value="ECO:0007669"/>
    <property type="project" value="UniProtKB-KW"/>
</dbReference>
<dbReference type="PANTHER" id="PTHR12271:SF40">
    <property type="entry name" value="POLY(A) RNA POLYMERASE GLD2"/>
    <property type="match status" value="1"/>
</dbReference>
<keyword evidence="8" id="KW-0479">Metal-binding</keyword>
<comment type="cofactor">
    <cofactor evidence="2">
        <name>Mg(2+)</name>
        <dbReference type="ChEBI" id="CHEBI:18420"/>
    </cofactor>
</comment>
<feature type="compositionally biased region" description="Basic and acidic residues" evidence="10">
    <location>
        <begin position="943"/>
        <end position="974"/>
    </location>
</feature>
<dbReference type="GO" id="GO:0010605">
    <property type="term" value="P:negative regulation of macromolecule metabolic process"/>
    <property type="evidence" value="ECO:0007669"/>
    <property type="project" value="UniProtKB-ARBA"/>
</dbReference>
<evidence type="ECO:0000256" key="5">
    <source>
        <dbReference type="ARBA" id="ARBA00012388"/>
    </source>
</evidence>
<protein>
    <recommendedName>
        <fullName evidence="5">polynucleotide adenylyltransferase</fullName>
        <ecNumber evidence="5">2.7.7.19</ecNumber>
    </recommendedName>
</protein>
<evidence type="ECO:0000256" key="3">
    <source>
        <dbReference type="ARBA" id="ARBA00004496"/>
    </source>
</evidence>
<evidence type="ECO:0000256" key="9">
    <source>
        <dbReference type="ARBA" id="ARBA00022842"/>
    </source>
</evidence>
<reference evidence="13 14" key="1">
    <citation type="submission" date="2015-01" db="EMBL/GenBank/DDBJ databases">
        <title>The Genome Sequence of Exophiala xenobiotica CBS118157.</title>
        <authorList>
            <consortium name="The Broad Institute Genomics Platform"/>
            <person name="Cuomo C."/>
            <person name="de Hoog S."/>
            <person name="Gorbushina A."/>
            <person name="Stielow B."/>
            <person name="Teixiera M."/>
            <person name="Abouelleil A."/>
            <person name="Chapman S.B."/>
            <person name="Priest M."/>
            <person name="Young S.K."/>
            <person name="Wortman J."/>
            <person name="Nusbaum C."/>
            <person name="Birren B."/>
        </authorList>
    </citation>
    <scope>NUCLEOTIDE SEQUENCE [LARGE SCALE GENOMIC DNA]</scope>
    <source>
        <strain evidence="13 14">CBS 118157</strain>
    </source>
</reference>
<dbReference type="GO" id="GO:1990817">
    <property type="term" value="F:poly(A) RNA polymerase activity"/>
    <property type="evidence" value="ECO:0007669"/>
    <property type="project" value="UniProtKB-EC"/>
</dbReference>
<feature type="compositionally biased region" description="Polar residues" evidence="10">
    <location>
        <begin position="977"/>
        <end position="999"/>
    </location>
</feature>
<dbReference type="SUPFAM" id="SSF81301">
    <property type="entry name" value="Nucleotidyltransferase"/>
    <property type="match status" value="1"/>
</dbReference>
<evidence type="ECO:0000313" key="13">
    <source>
        <dbReference type="EMBL" id="KIW58491.1"/>
    </source>
</evidence>
<dbReference type="GO" id="GO:0005737">
    <property type="term" value="C:cytoplasm"/>
    <property type="evidence" value="ECO:0007669"/>
    <property type="project" value="UniProtKB-SubCell"/>
</dbReference>
<dbReference type="InterPro" id="IPR054708">
    <property type="entry name" value="MTPAP-like_central"/>
</dbReference>
<feature type="domain" description="Poly(A) RNA polymerase mitochondrial-like central palm" evidence="12">
    <location>
        <begin position="197"/>
        <end position="329"/>
    </location>
</feature>
<dbReference type="SUPFAM" id="SSF81631">
    <property type="entry name" value="PAP/OAS1 substrate-binding domain"/>
    <property type="match status" value="1"/>
</dbReference>
<dbReference type="HOGENOM" id="CLU_006595_0_0_1"/>
<dbReference type="RefSeq" id="XP_013319075.1">
    <property type="nucleotide sequence ID" value="XM_013463621.1"/>
</dbReference>
<feature type="compositionally biased region" description="Basic and acidic residues" evidence="10">
    <location>
        <begin position="851"/>
        <end position="863"/>
    </location>
</feature>
<organism evidence="13 14">
    <name type="scientific">Exophiala xenobiotica</name>
    <dbReference type="NCBI Taxonomy" id="348802"/>
    <lineage>
        <taxon>Eukaryota</taxon>
        <taxon>Fungi</taxon>
        <taxon>Dikarya</taxon>
        <taxon>Ascomycota</taxon>
        <taxon>Pezizomycotina</taxon>
        <taxon>Eurotiomycetes</taxon>
        <taxon>Chaetothyriomycetidae</taxon>
        <taxon>Chaetothyriales</taxon>
        <taxon>Herpotrichiellaceae</taxon>
        <taxon>Exophiala</taxon>
    </lineage>
</organism>
<feature type="compositionally biased region" description="Basic and acidic residues" evidence="10">
    <location>
        <begin position="1265"/>
        <end position="1274"/>
    </location>
</feature>
<dbReference type="EMBL" id="KN847318">
    <property type="protein sequence ID" value="KIW58491.1"/>
    <property type="molecule type" value="Genomic_DNA"/>
</dbReference>
<evidence type="ECO:0000256" key="10">
    <source>
        <dbReference type="SAM" id="MobiDB-lite"/>
    </source>
</evidence>
<feature type="region of interest" description="Disordered" evidence="10">
    <location>
        <begin position="783"/>
        <end position="865"/>
    </location>
</feature>
<dbReference type="GO" id="GO:0050265">
    <property type="term" value="F:RNA uridylyltransferase activity"/>
    <property type="evidence" value="ECO:0007669"/>
    <property type="project" value="TreeGrafter"/>
</dbReference>
<dbReference type="InterPro" id="IPR002058">
    <property type="entry name" value="PAP_assoc"/>
</dbReference>
<comment type="subcellular location">
    <subcellularLocation>
        <location evidence="3">Cytoplasm</location>
    </subcellularLocation>
</comment>
<dbReference type="Pfam" id="PF03828">
    <property type="entry name" value="PAP_assoc"/>
    <property type="match status" value="1"/>
</dbReference>
<dbReference type="PANTHER" id="PTHR12271">
    <property type="entry name" value="POLY A POLYMERASE CID PAP -RELATED"/>
    <property type="match status" value="1"/>
</dbReference>
<comment type="similarity">
    <text evidence="4">Belongs to the DNA polymerase type-B-like family.</text>
</comment>
<dbReference type="Gene3D" id="1.10.1410.10">
    <property type="match status" value="1"/>
</dbReference>
<sequence>MDGSNPTSGFDNHVWNQLQQMSHQSSHRGRGGRGNWGGRGRGRNHRGYPSSHGSQTSISNQSSVQQPPNTEDFPPLGSALPLPPRNAPAPHYQQHQAPAQPFDHIRHGTPREYQERARGNYRGHEGRFGHQPHVQPTPQPVAMPQYPTYGRPPPRNTYLYHPNAELHYGTAEQQRNMRHVMMRQSDYLNAVGRRANEAHRLTREESLTKENFRQDLENVAKEALSAKYPELDVEQVKLKCYGSLANGFALANCDMDLLLSLPSHQETVKKTKSSEDQAEAAEDPDSDEDEERTFNVEVRRVLEKAFLDKAYGARLLTNTRVPILRICERPSPELLHNLRDHRAAWEKSLFQSVDEASTAPCSNDNPSQVVAKSNGQTHEDANSRGMDAPDQANVESAKGLPSTDLETIDQSSARQLDKQALGGALAIDSFGLQDTDEPTSTVMEEVDQAMADLTVKDLFTPNPATRGNPNLDFVGDCGIQCDINFTNFVALHNSALLRLYQGFDPRVGEVGTFVKIWAKARDINTPYRGTLSSYGYIMMVLHFLMNIASPPVIPNLQYLAKIEDGWHPDREIPLFDGFDIRFVSRPAEIQELQKDMARNKNKETTAQLLRGFFRYYATREGFFWTRDAISIRQKGGIVPKAEKGWTEAKWAESKNKNVRLRYLLAIEDPFEVEHNVARTVGHHGLVSIRDEFRRAWSLVERVGAGEQIPVEAFLEPVIDRIDTLRKDQDFHRQKQLQMKRELEAKEKLLVQKKDDEDSESHTDGTLGNSIQGRAQALSSLNSQHLNSNPKLTSAHSHQGKNKYKNNRQPSESWRRRKVSADSDCEDEPDNNRPEDKIDHSAEDPNPSADADSDKPESKGKNKPDAYLCSRTDVLLANGRDQWGNPVPWDIDTQEGRWLHWRDKKIKKGTIREFSNPTLRELDEQCPFDAERPTPYSSKPYNSHVERAKADRPPWPANRDDDHSSHSAVKADDGVIKSTPSIPQSSERGEQTVTDANPNQGHPLGVPHSRQDDVVGKVIPWDKTTRGGQWLQFRDRCVRKGDWKYHQHSRFTQLSNEFPYDDLMTWAELEEKNKVLRKYYCHSVYRNEVPENSVSGATEKPTATQTNHVSLVTPDSATAQSQGIDHNVDLVPDSKTSSPDQEALRARRLAFFAKQFTGSESDAGSNANTLFSGHAAHSASNEVEKESIAPAYGCPIAVQPTSRESGFADSTQWNGAVTAVKLEEVVDDDSKSFHSANGLQEDDFTEDQGSRDETPDLQVPGTLYPDMDRSQRPRDDDPDIMPIPRTYGFQFDPRQLQDLAIIAKGGNGCAREGAQFNIEDEYEWGGGGAMGWRTSTGPQCVRISSGTPYLPGQGDEEGLLNELPGDLD</sequence>
<evidence type="ECO:0000259" key="11">
    <source>
        <dbReference type="Pfam" id="PF03828"/>
    </source>
</evidence>
<feature type="domain" description="PAP-associated" evidence="11">
    <location>
        <begin position="606"/>
        <end position="674"/>
    </location>
</feature>
<feature type="compositionally biased region" description="Polar residues" evidence="10">
    <location>
        <begin position="1"/>
        <end position="24"/>
    </location>
</feature>
<dbReference type="Proteomes" id="UP000054342">
    <property type="component" value="Unassembled WGS sequence"/>
</dbReference>
<feature type="region of interest" description="Disordered" evidence="10">
    <location>
        <begin position="923"/>
        <end position="1011"/>
    </location>
</feature>
<evidence type="ECO:0000256" key="7">
    <source>
        <dbReference type="ARBA" id="ARBA00022679"/>
    </source>
</evidence>
<feature type="region of interest" description="Disordered" evidence="10">
    <location>
        <begin position="1346"/>
        <end position="1367"/>
    </location>
</feature>